<evidence type="ECO:0000313" key="1">
    <source>
        <dbReference type="EMBL" id="CAB4176669.1"/>
    </source>
</evidence>
<organism evidence="2">
    <name type="scientific">uncultured Caudovirales phage</name>
    <dbReference type="NCBI Taxonomy" id="2100421"/>
    <lineage>
        <taxon>Viruses</taxon>
        <taxon>Duplodnaviria</taxon>
        <taxon>Heunggongvirae</taxon>
        <taxon>Uroviricota</taxon>
        <taxon>Caudoviricetes</taxon>
        <taxon>Peduoviridae</taxon>
        <taxon>Maltschvirus</taxon>
        <taxon>Maltschvirus maltsch</taxon>
    </lineage>
</organism>
<gene>
    <name evidence="2" type="ORF">UFOVP1425_53</name>
    <name evidence="3" type="ORF">UFOVP1672_31</name>
    <name evidence="1" type="ORF">UFOVP988_53</name>
</gene>
<dbReference type="EMBL" id="LR796943">
    <property type="protein sequence ID" value="CAB4176669.1"/>
    <property type="molecule type" value="Genomic_DNA"/>
</dbReference>
<dbReference type="EMBL" id="LR797367">
    <property type="protein sequence ID" value="CAB4210926.1"/>
    <property type="molecule type" value="Genomic_DNA"/>
</dbReference>
<evidence type="ECO:0000313" key="2">
    <source>
        <dbReference type="EMBL" id="CAB4210926.1"/>
    </source>
</evidence>
<sequence>MAQHDMIIADAAGATVRADINSAFAAIASTNSGTGAPPTIYGGQQWIDSNTPSSSVWTHYVYDGADSIAIGTIDTTNNVYLPSLNIDRLTAETAIATVDYFPIYDASATASRKMVMTDILKIINGLTEDTTPDTSADFLMSYDTSAGTVKKVKPSNLASNIFTVKSTSADTTLPAAGATATIAHGLGSVPFNYDVFLKNATTELGWSVGDTIKVGLDPHSSTTDRGIIAYADATNVYVLIAASGMNMYDKSTGAASAITLGSWRLVVKAWV</sequence>
<dbReference type="EMBL" id="LR797536">
    <property type="protein sequence ID" value="CAB4223370.1"/>
    <property type="molecule type" value="Genomic_DNA"/>
</dbReference>
<name>A0A6J5SBG5_9CAUD</name>
<protein>
    <submittedName>
        <fullName evidence="2">Uncharacterized protein</fullName>
    </submittedName>
</protein>
<reference evidence="2" key="1">
    <citation type="submission" date="2020-05" db="EMBL/GenBank/DDBJ databases">
        <authorList>
            <person name="Chiriac C."/>
            <person name="Salcher M."/>
            <person name="Ghai R."/>
            <person name="Kavagutti S V."/>
        </authorList>
    </citation>
    <scope>NUCLEOTIDE SEQUENCE</scope>
</reference>
<accession>A0A6J5SBG5</accession>
<evidence type="ECO:0000313" key="3">
    <source>
        <dbReference type="EMBL" id="CAB4223370.1"/>
    </source>
</evidence>
<proteinExistence type="predicted"/>